<keyword evidence="3" id="KW-0833">Ubl conjugation pathway</keyword>
<reference evidence="8 9" key="1">
    <citation type="submission" date="2020-04" db="EMBL/GenBank/DDBJ databases">
        <title>Plant Genome Project.</title>
        <authorList>
            <person name="Zhang R.-G."/>
        </authorList>
    </citation>
    <scope>NUCLEOTIDE SEQUENCE [LARGE SCALE GENOMIC DNA]</scope>
    <source>
        <strain evidence="8">YNK0</strain>
        <tissue evidence="8">Leaf</tissue>
    </source>
</reference>
<dbReference type="PANTHER" id="PTHR47764:SF2">
    <property type="entry name" value="UBIQUITIN-LIKE PROTEASE FAMILY PROFILE DOMAIN-CONTAINING PROTEIN"/>
    <property type="match status" value="1"/>
</dbReference>
<evidence type="ECO:0000313" key="9">
    <source>
        <dbReference type="Proteomes" id="UP000655225"/>
    </source>
</evidence>
<proteinExistence type="inferred from homology"/>
<feature type="compositionally biased region" description="Polar residues" evidence="6">
    <location>
        <begin position="211"/>
        <end position="221"/>
    </location>
</feature>
<dbReference type="EMBL" id="JABCRI010000024">
    <property type="protein sequence ID" value="KAF8377381.1"/>
    <property type="molecule type" value="Genomic_DNA"/>
</dbReference>
<keyword evidence="9" id="KW-1185">Reference proteome</keyword>
<feature type="region of interest" description="Disordered" evidence="6">
    <location>
        <begin position="763"/>
        <end position="841"/>
    </location>
</feature>
<dbReference type="Pfam" id="PF02902">
    <property type="entry name" value="Peptidase_C48"/>
    <property type="match status" value="1"/>
</dbReference>
<feature type="domain" description="Ubiquitin-like protease family profile" evidence="7">
    <location>
        <begin position="389"/>
        <end position="583"/>
    </location>
</feature>
<dbReference type="GO" id="GO:0006508">
    <property type="term" value="P:proteolysis"/>
    <property type="evidence" value="ECO:0007669"/>
    <property type="project" value="UniProtKB-KW"/>
</dbReference>
<keyword evidence="4" id="KW-0378">Hydrolase</keyword>
<evidence type="ECO:0000256" key="6">
    <source>
        <dbReference type="SAM" id="MobiDB-lite"/>
    </source>
</evidence>
<feature type="compositionally biased region" description="Polar residues" evidence="6">
    <location>
        <begin position="773"/>
        <end position="792"/>
    </location>
</feature>
<accession>A0A835D0Z4</accession>
<dbReference type="Pfam" id="PF25352">
    <property type="entry name" value="PH_ULP"/>
    <property type="match status" value="1"/>
</dbReference>
<keyword evidence="2" id="KW-0645">Protease</keyword>
<dbReference type="InterPro" id="IPR003653">
    <property type="entry name" value="Peptidase_C48_C"/>
</dbReference>
<dbReference type="Gene3D" id="1.10.418.20">
    <property type="match status" value="1"/>
</dbReference>
<dbReference type="GO" id="GO:0008234">
    <property type="term" value="F:cysteine-type peptidase activity"/>
    <property type="evidence" value="ECO:0007669"/>
    <property type="project" value="InterPro"/>
</dbReference>
<dbReference type="OrthoDB" id="442460at2759"/>
<dbReference type="Gene3D" id="3.30.310.130">
    <property type="entry name" value="Ubiquitin-related"/>
    <property type="match status" value="1"/>
</dbReference>
<dbReference type="PROSITE" id="PS50600">
    <property type="entry name" value="ULP_PROTEASE"/>
    <property type="match status" value="1"/>
</dbReference>
<evidence type="ECO:0000256" key="5">
    <source>
        <dbReference type="ARBA" id="ARBA00057729"/>
    </source>
</evidence>
<dbReference type="Proteomes" id="UP000655225">
    <property type="component" value="Unassembled WGS sequence"/>
</dbReference>
<dbReference type="PANTHER" id="PTHR47764">
    <property type="entry name" value="UBIQUITIN-LIKE-SPECIFIC PROTEASE 2B-RELATED"/>
    <property type="match status" value="1"/>
</dbReference>
<dbReference type="FunFam" id="3.30.310.130:FF:000006">
    <property type="entry name" value="Probable ubiquitin-like-specific protease 2B"/>
    <property type="match status" value="1"/>
</dbReference>
<dbReference type="InterPro" id="IPR057375">
    <property type="entry name" value="ULP2A/B_PH"/>
</dbReference>
<evidence type="ECO:0000256" key="4">
    <source>
        <dbReference type="ARBA" id="ARBA00022801"/>
    </source>
</evidence>
<feature type="compositionally biased region" description="Acidic residues" evidence="6">
    <location>
        <begin position="811"/>
        <end position="824"/>
    </location>
</feature>
<dbReference type="SUPFAM" id="SSF54001">
    <property type="entry name" value="Cysteine proteinases"/>
    <property type="match status" value="1"/>
</dbReference>
<dbReference type="OMA" id="MSHEETY"/>
<evidence type="ECO:0000313" key="8">
    <source>
        <dbReference type="EMBL" id="KAF8377381.1"/>
    </source>
</evidence>
<comment type="caution">
    <text evidence="8">The sequence shown here is derived from an EMBL/GenBank/DDBJ whole genome shotgun (WGS) entry which is preliminary data.</text>
</comment>
<evidence type="ECO:0000256" key="2">
    <source>
        <dbReference type="ARBA" id="ARBA00022670"/>
    </source>
</evidence>
<dbReference type="AlphaFoldDB" id="A0A835D0Z4"/>
<protein>
    <recommendedName>
        <fullName evidence="7">Ubiquitin-like protease family profile domain-containing protein</fullName>
    </recommendedName>
</protein>
<evidence type="ECO:0000256" key="1">
    <source>
        <dbReference type="ARBA" id="ARBA00005234"/>
    </source>
</evidence>
<comment type="similarity">
    <text evidence="1">Belongs to the peptidase C48 family.</text>
</comment>
<feature type="region of interest" description="Disordered" evidence="6">
    <location>
        <begin position="198"/>
        <end position="226"/>
    </location>
</feature>
<sequence length="841" mass="95146">MKSSSGKSFEVFDFKEEDELIESASGRFVEKFRKPKADNSAINKYRFLECFARGTNVQQIEISNVPCLDVDASDGDRKCNNSVSYALDTLIGDCVIEEGIPGFDAVWGSNSSSCKPHVHRSPDNLISGSLLHRVNSLATRALSPEVPSTGNKQLNWTLPESPSDVLYSYSILRNYVRSPDVEFKEPHFLLNLELPQNEPVDVSSDDDEGMNMSSPSTSDSDLAQREVSSEEQTSYHCFGGWQMDDIKREVVVFPDYIICGDRDCTESLLTFSCSCIKLEGSITYGNKGAFSFEWEISDVIAIESKWCGRAETAMVKLCVKPKDAMRAENVHGTSGIEEVKFAVCDPNWSETQEKITSLDVRYTVIWNVVLDCDLPVEDVIYPKGDPDAVSISKRDVELLQPETFINDTIIDFYIKYLKNKIQPEEKDRFHFFNSFFFRKLADLDKDPSSASQGRAAFQRVQKWTKKVNLFEKDFIFIPINFNLHWSLIVICHPGEVANFKDEEIDKSFKVPCILHMDSIKGSHKGLKNLVQSYLWEEWKERQKETSGDVFSKFLNLQFFPLELPQQENSFDCGLFLLHYVERFLEEAPANFSPFKITKFSKFLNMDWFPPAEASLKRSRIRKLIYELLEDHSQEIPPAALSNGRRSSEFPENNNEKEIAIEFLEGRSPAKTHHGDSSNSPDQGIEITLLATSPLRGVQSVRDTGLVLRELFEPRTTAGSFSYGQYRPFDQMASFHQLKIDILPIEEPLLQPLGRGSRLETCVVEDSPEASRMPDSNESVDPPSCQENTTASSILEADSADNMDLTGNDLQLDGDDLMSEADEQQASDTRGQCYPLKGHIHD</sequence>
<evidence type="ECO:0000256" key="3">
    <source>
        <dbReference type="ARBA" id="ARBA00022786"/>
    </source>
</evidence>
<comment type="function">
    <text evidence="5">Protease that catalyzes two essential functions in the SUMO pathway: processing of full-length SUMOs to their mature forms and deconjugation of SUMO from targeted proteins.</text>
</comment>
<name>A0A835D0Z4_TETSI</name>
<dbReference type="InterPro" id="IPR038765">
    <property type="entry name" value="Papain-like_cys_pep_sf"/>
</dbReference>
<evidence type="ECO:0000259" key="7">
    <source>
        <dbReference type="PROSITE" id="PS50600"/>
    </source>
</evidence>
<gene>
    <name evidence="8" type="ORF">HHK36_030758</name>
</gene>
<organism evidence="8 9">
    <name type="scientific">Tetracentron sinense</name>
    <name type="common">Spur-leaf</name>
    <dbReference type="NCBI Taxonomy" id="13715"/>
    <lineage>
        <taxon>Eukaryota</taxon>
        <taxon>Viridiplantae</taxon>
        <taxon>Streptophyta</taxon>
        <taxon>Embryophyta</taxon>
        <taxon>Tracheophyta</taxon>
        <taxon>Spermatophyta</taxon>
        <taxon>Magnoliopsida</taxon>
        <taxon>Trochodendrales</taxon>
        <taxon>Trochodendraceae</taxon>
        <taxon>Tetracentron</taxon>
    </lineage>
</organism>